<dbReference type="PANTHER" id="PTHR23131:SF4">
    <property type="entry name" value="METALLO-BETA-LACTAMASE SUPERFAMILY POTEIN"/>
    <property type="match status" value="1"/>
</dbReference>
<protein>
    <recommendedName>
        <fullName evidence="1">Metallo-beta-lactamase domain-containing protein</fullName>
    </recommendedName>
</protein>
<proteinExistence type="predicted"/>
<dbReference type="Gene3D" id="1.10.10.10">
    <property type="entry name" value="Winged helix-like DNA-binding domain superfamily/Winged helix DNA-binding domain"/>
    <property type="match status" value="1"/>
</dbReference>
<dbReference type="KEGG" id="pfaa:MM59RIKEN_04640"/>
<organism evidence="2 3">
    <name type="scientific">Pusillibacter faecalis</name>
    <dbReference type="NCBI Taxonomy" id="2714358"/>
    <lineage>
        <taxon>Bacteria</taxon>
        <taxon>Bacillati</taxon>
        <taxon>Bacillota</taxon>
        <taxon>Clostridia</taxon>
        <taxon>Eubacteriales</taxon>
        <taxon>Oscillospiraceae</taxon>
        <taxon>Pusillibacter</taxon>
    </lineage>
</organism>
<feature type="domain" description="Metallo-beta-lactamase" evidence="1">
    <location>
        <begin position="23"/>
        <end position="230"/>
    </location>
</feature>
<dbReference type="RefSeq" id="WP_213542610.1">
    <property type="nucleotide sequence ID" value="NZ_AP023420.1"/>
</dbReference>
<dbReference type="InterPro" id="IPR036866">
    <property type="entry name" value="RibonucZ/Hydroxyglut_hydro"/>
</dbReference>
<evidence type="ECO:0000313" key="3">
    <source>
        <dbReference type="Proteomes" id="UP000679848"/>
    </source>
</evidence>
<dbReference type="PANTHER" id="PTHR23131">
    <property type="entry name" value="ENDORIBONUCLEASE LACTB2"/>
    <property type="match status" value="1"/>
</dbReference>
<evidence type="ECO:0000259" key="1">
    <source>
        <dbReference type="SMART" id="SM00849"/>
    </source>
</evidence>
<keyword evidence="3" id="KW-1185">Reference proteome</keyword>
<dbReference type="Pfam" id="PF21221">
    <property type="entry name" value="B_lactamase-like_C"/>
    <property type="match status" value="1"/>
</dbReference>
<dbReference type="EMBL" id="AP023420">
    <property type="protein sequence ID" value="BCK83145.1"/>
    <property type="molecule type" value="Genomic_DNA"/>
</dbReference>
<accession>A0A810Q946</accession>
<dbReference type="SUPFAM" id="SSF56281">
    <property type="entry name" value="Metallo-hydrolase/oxidoreductase"/>
    <property type="match status" value="1"/>
</dbReference>
<dbReference type="Gene3D" id="3.60.15.10">
    <property type="entry name" value="Ribonuclease Z/Hydroxyacylglutathione hydrolase-like"/>
    <property type="match status" value="1"/>
</dbReference>
<dbReference type="SMART" id="SM00849">
    <property type="entry name" value="Lactamase_B"/>
    <property type="match status" value="1"/>
</dbReference>
<evidence type="ECO:0000313" key="2">
    <source>
        <dbReference type="EMBL" id="BCK83145.1"/>
    </source>
</evidence>
<name>A0A810Q946_9FIRM</name>
<dbReference type="InterPro" id="IPR036388">
    <property type="entry name" value="WH-like_DNA-bd_sf"/>
</dbReference>
<dbReference type="InterPro" id="IPR048933">
    <property type="entry name" value="B_lactamase-like_C"/>
</dbReference>
<dbReference type="AlphaFoldDB" id="A0A810Q946"/>
<dbReference type="Proteomes" id="UP000679848">
    <property type="component" value="Chromosome"/>
</dbReference>
<dbReference type="InterPro" id="IPR050662">
    <property type="entry name" value="Sec-metab_biosynth-thioest"/>
</dbReference>
<reference evidence="2" key="1">
    <citation type="submission" date="2020-09" db="EMBL/GenBank/DDBJ databases">
        <title>New species isolated from human feces.</title>
        <authorList>
            <person name="Kitahara M."/>
            <person name="Shigeno Y."/>
            <person name="Shime M."/>
            <person name="Matsumoto Y."/>
            <person name="Nakamura S."/>
            <person name="Motooka D."/>
            <person name="Fukuoka S."/>
            <person name="Nishikawa H."/>
            <person name="Benno Y."/>
        </authorList>
    </citation>
    <scope>NUCLEOTIDE SEQUENCE</scope>
    <source>
        <strain evidence="2">MM59</strain>
    </source>
</reference>
<gene>
    <name evidence="2" type="ORF">MM59RIKEN_04640</name>
</gene>
<dbReference type="Pfam" id="PF00753">
    <property type="entry name" value="Lactamase_B"/>
    <property type="match status" value="1"/>
</dbReference>
<dbReference type="InterPro" id="IPR001279">
    <property type="entry name" value="Metallo-B-lactamas"/>
</dbReference>
<sequence length="326" mass="37729">MADCIAEGLWRLDIPLEGNPLKNLNSYLIRGERSLLIDTGFRWASCRLAMERQLEELEVDRDRMDIFATHLHSDHVGLAAELLRPGCRLFIGEIDGPGVEDYMDDDCWRDLYAEYVKDGFTWEEIDHLWDSNPAQEAAPDVWAQYRYLKNGDVLSYGGHELRCILTPGHTPGHMCLYDPAAKWLFAGDHILFHISPNICRWESMPDALGSYLESLQKVRNLPVDLLLPAHRAETGILADRVDELTAHHLRRIEDAWQTVRDEPGLTGYEIAGRMRWKIRSRSWADFPLEQKFFAVGEALAHLDYLEVRGRVCRQEEHGKRRYYLPE</sequence>